<comment type="caution">
    <text evidence="2">The sequence shown here is derived from an EMBL/GenBank/DDBJ whole genome shotgun (WGS) entry which is preliminary data.</text>
</comment>
<keyword evidence="1" id="KW-1133">Transmembrane helix</keyword>
<dbReference type="EMBL" id="JBEFKJ010000062">
    <property type="protein sequence ID" value="KAL2036601.1"/>
    <property type="molecule type" value="Genomic_DNA"/>
</dbReference>
<feature type="transmembrane region" description="Helical" evidence="1">
    <location>
        <begin position="75"/>
        <end position="97"/>
    </location>
</feature>
<keyword evidence="3" id="KW-1185">Reference proteome</keyword>
<keyword evidence="1" id="KW-0472">Membrane</keyword>
<evidence type="ECO:0000313" key="3">
    <source>
        <dbReference type="Proteomes" id="UP001590950"/>
    </source>
</evidence>
<dbReference type="Proteomes" id="UP001590950">
    <property type="component" value="Unassembled WGS sequence"/>
</dbReference>
<protein>
    <submittedName>
        <fullName evidence="2">Uncharacterized protein</fullName>
    </submittedName>
</protein>
<organism evidence="2 3">
    <name type="scientific">Stereocaulon virgatum</name>
    <dbReference type="NCBI Taxonomy" id="373712"/>
    <lineage>
        <taxon>Eukaryota</taxon>
        <taxon>Fungi</taxon>
        <taxon>Dikarya</taxon>
        <taxon>Ascomycota</taxon>
        <taxon>Pezizomycotina</taxon>
        <taxon>Lecanoromycetes</taxon>
        <taxon>OSLEUM clade</taxon>
        <taxon>Lecanoromycetidae</taxon>
        <taxon>Lecanorales</taxon>
        <taxon>Lecanorineae</taxon>
        <taxon>Stereocaulaceae</taxon>
        <taxon>Stereocaulon</taxon>
    </lineage>
</organism>
<accession>A0ABR3ZV60</accession>
<evidence type="ECO:0000313" key="2">
    <source>
        <dbReference type="EMBL" id="KAL2036601.1"/>
    </source>
</evidence>
<evidence type="ECO:0000256" key="1">
    <source>
        <dbReference type="SAM" id="Phobius"/>
    </source>
</evidence>
<sequence>MSWKSLIGFYSLLAILSTYFLASIVGAVTLPSSTNSTLKPWSISSLKPPTEIDTSTATLSSTSALAGSLGTSAQIAIGVAVLGVVIALVLSGGWYLASRQRRRPRTDVNIKRGMALTALQPCVQQKAESRVNEMYELEAEIKRSVLNTWGGKHATSDCREIFELPAAAHASGSFVAKRELQSGVFH</sequence>
<proteinExistence type="predicted"/>
<gene>
    <name evidence="2" type="ORF">N7G274_010697</name>
</gene>
<name>A0ABR3ZV60_9LECA</name>
<feature type="transmembrane region" description="Helical" evidence="1">
    <location>
        <begin position="7"/>
        <end position="30"/>
    </location>
</feature>
<keyword evidence="1" id="KW-0812">Transmembrane</keyword>
<reference evidence="2 3" key="1">
    <citation type="submission" date="2024-09" db="EMBL/GenBank/DDBJ databases">
        <title>Rethinking Asexuality: The Enigmatic Case of Functional Sexual Genes in Lepraria (Stereocaulaceae).</title>
        <authorList>
            <person name="Doellman M."/>
            <person name="Sun Y."/>
            <person name="Barcenas-Pena A."/>
            <person name="Lumbsch H.T."/>
            <person name="Grewe F."/>
        </authorList>
    </citation>
    <scope>NUCLEOTIDE SEQUENCE [LARGE SCALE GENOMIC DNA]</scope>
    <source>
        <strain evidence="2 3">Mercado 3170</strain>
    </source>
</reference>